<reference evidence="4" key="2">
    <citation type="submission" date="2025-08" db="UniProtKB">
        <authorList>
            <consortium name="Ensembl"/>
        </authorList>
    </citation>
    <scope>IDENTIFICATION</scope>
    <source>
        <strain evidence="4">Guanapo</strain>
    </source>
</reference>
<evidence type="ECO:0000259" key="3">
    <source>
        <dbReference type="Pfam" id="PF13843"/>
    </source>
</evidence>
<keyword evidence="2" id="KW-0472">Membrane</keyword>
<keyword evidence="2" id="KW-0812">Transmembrane</keyword>
<accession>A0A3P9N483</accession>
<dbReference type="GeneTree" id="ENSGT00940000163467"/>
<dbReference type="KEGG" id="pret:103462243"/>
<dbReference type="OMA" id="CANCKLE"/>
<dbReference type="Pfam" id="PF13843">
    <property type="entry name" value="DDE_Tnp_1_7"/>
    <property type="match status" value="1"/>
</dbReference>
<feature type="domain" description="PiggyBac transposable element-derived protein" evidence="3">
    <location>
        <begin position="152"/>
        <end position="523"/>
    </location>
</feature>
<evidence type="ECO:0000256" key="1">
    <source>
        <dbReference type="SAM" id="MobiDB-lite"/>
    </source>
</evidence>
<protein>
    <submittedName>
        <fullName evidence="4">PiggyBac transposable element-derived protein 4-like</fullName>
    </submittedName>
</protein>
<keyword evidence="2" id="KW-1133">Transmembrane helix</keyword>
<dbReference type="RefSeq" id="XP_008403127.1">
    <property type="nucleotide sequence ID" value="XM_008404905.1"/>
</dbReference>
<evidence type="ECO:0000313" key="4">
    <source>
        <dbReference type="Ensembl" id="ENSPREP00000004350.1"/>
    </source>
</evidence>
<evidence type="ECO:0000256" key="2">
    <source>
        <dbReference type="SAM" id="Phobius"/>
    </source>
</evidence>
<sequence length="632" mass="73145">MAEKTECRDLTDLEEVLNAGEVQFEESSERNEDCDSEENDESYVESSDDDYDGGEYQPPSRKPRFSSTATKPRVASAQRQRNIPSRRKSNTFWPTPRSKKGLKWASQATPPPSDDDGEMWHSLENPDAQPETPTFCPRHPPGPQIDATQSWSPLSLFKLFFSARSIRTIIKNTNKNAERKLSGGMKFKWSSVGVQDFFILLAIIIFGGLVQVPARSDLWRTKWPFNFPFPRECMTRNRFESIFYCIHLSDIEDDAENEKKRGTPEYDRLFKIKPLYKDIQVACRAAFHPHREICVDERMVASKARIGFRQYMKDKPTKSGYKLFVLADSCSAYTWNFFVYQGKIERVEKEALSVTSVMDLMEFDLLGRGYHLYVDNFYTSPKLFNKLKSHHIAACGTIRQTRVNFPKTTRNTLSRSADRGDMRWLRKDGLLFVKWKDTKEVAMCSTFHKAYSGDTVKRRVREEGKWCVKDITIPDAARDYNKYMGGVDLSDALIQYYTVRSKTMKWYKTFFYHFIDIAVVNSFILFKMLMREKGQPLLGQKKFRELLLEELVGEAKALVQASSPKAGPPKMCMPSHYGYVGVDLRRTCVYCKKAGQLRKTSVYCIKCDVALCCLSSRNCFRDFHYKKKGVVW</sequence>
<dbReference type="InterPro" id="IPR029526">
    <property type="entry name" value="PGBD"/>
</dbReference>
<keyword evidence="5" id="KW-1185">Reference proteome</keyword>
<dbReference type="Proteomes" id="UP000242638">
    <property type="component" value="Unassembled WGS sequence"/>
</dbReference>
<reference evidence="5" key="1">
    <citation type="submission" date="2013-11" db="EMBL/GenBank/DDBJ databases">
        <title>The genomic landscape of the Guanapo guppy.</title>
        <authorList>
            <person name="Kuenstner A."/>
            <person name="Dreyer C."/>
        </authorList>
    </citation>
    <scope>NUCLEOTIDE SEQUENCE</scope>
    <source>
        <strain evidence="5">Guanapo</strain>
    </source>
</reference>
<dbReference type="STRING" id="8081.ENSPREP00000004350"/>
<name>A0A3P9N483_POERE</name>
<evidence type="ECO:0000313" key="5">
    <source>
        <dbReference type="Proteomes" id="UP000242638"/>
    </source>
</evidence>
<dbReference type="PANTHER" id="PTHR46599:SF3">
    <property type="entry name" value="PIGGYBAC TRANSPOSABLE ELEMENT-DERIVED PROTEIN 4"/>
    <property type="match status" value="1"/>
</dbReference>
<dbReference type="AlphaFoldDB" id="A0A3P9N483"/>
<reference evidence="4" key="3">
    <citation type="submission" date="2025-09" db="UniProtKB">
        <authorList>
            <consortium name="Ensembl"/>
        </authorList>
    </citation>
    <scope>IDENTIFICATION</scope>
    <source>
        <strain evidence="4">Guanapo</strain>
    </source>
</reference>
<feature type="compositionally biased region" description="Acidic residues" evidence="1">
    <location>
        <begin position="34"/>
        <end position="53"/>
    </location>
</feature>
<dbReference type="GeneID" id="103462243"/>
<proteinExistence type="predicted"/>
<organism evidence="4 5">
    <name type="scientific">Poecilia reticulata</name>
    <name type="common">Guppy</name>
    <name type="synonym">Acanthophacelus reticulatus</name>
    <dbReference type="NCBI Taxonomy" id="8081"/>
    <lineage>
        <taxon>Eukaryota</taxon>
        <taxon>Metazoa</taxon>
        <taxon>Chordata</taxon>
        <taxon>Craniata</taxon>
        <taxon>Vertebrata</taxon>
        <taxon>Euteleostomi</taxon>
        <taxon>Actinopterygii</taxon>
        <taxon>Neopterygii</taxon>
        <taxon>Teleostei</taxon>
        <taxon>Neoteleostei</taxon>
        <taxon>Acanthomorphata</taxon>
        <taxon>Ovalentaria</taxon>
        <taxon>Atherinomorphae</taxon>
        <taxon>Cyprinodontiformes</taxon>
        <taxon>Poeciliidae</taxon>
        <taxon>Poeciliinae</taxon>
        <taxon>Poecilia</taxon>
    </lineage>
</organism>
<feature type="compositionally biased region" description="Basic and acidic residues" evidence="1">
    <location>
        <begin position="1"/>
        <end position="11"/>
    </location>
</feature>
<feature type="transmembrane region" description="Helical" evidence="2">
    <location>
        <begin position="189"/>
        <end position="210"/>
    </location>
</feature>
<dbReference type="OrthoDB" id="118105at2759"/>
<feature type="region of interest" description="Disordered" evidence="1">
    <location>
        <begin position="1"/>
        <end position="144"/>
    </location>
</feature>
<dbReference type="Ensembl" id="ENSPRET00000004411.1">
    <property type="protein sequence ID" value="ENSPREP00000004350.1"/>
    <property type="gene ID" value="ENSPREG00000003074.1"/>
</dbReference>
<dbReference type="PANTHER" id="PTHR46599">
    <property type="entry name" value="PIGGYBAC TRANSPOSABLE ELEMENT-DERIVED PROTEIN 4"/>
    <property type="match status" value="1"/>
</dbReference>